<name>A0A8B8ZZA7_PHODC</name>
<evidence type="ECO:0000313" key="1">
    <source>
        <dbReference type="Proteomes" id="UP000228380"/>
    </source>
</evidence>
<dbReference type="GeneID" id="120109045"/>
<sequence length="198" mass="20867">MADGMAAAWLGCGCCFCNGWQAVAWWLAVAGSWQAARHGLRHYWQQGMAGLLSWLWLGAAGAGRVAGHGWAKARVLAGWAGWHGRCRHLAGWLAMAWHWAGQRMALAGGQAGGMALAGHGHGLAGLWRAARALAGAGQAWQGPGRVWRTAGALGARQGRWQGVRRAPGARYGGQAGGRVAGAWWVRAGAWHAGKRGLR</sequence>
<keyword evidence="1" id="KW-1185">Reference proteome</keyword>
<dbReference type="KEGG" id="pda:120109045"/>
<dbReference type="Proteomes" id="UP000228380">
    <property type="component" value="Unplaced"/>
</dbReference>
<accession>A0A8B8ZZA7</accession>
<protein>
    <submittedName>
        <fullName evidence="2">Uncharacterized protein LOC120109045</fullName>
    </submittedName>
</protein>
<dbReference type="AlphaFoldDB" id="A0A8B8ZZA7"/>
<reference evidence="2" key="1">
    <citation type="submission" date="2025-08" db="UniProtKB">
        <authorList>
            <consortium name="RefSeq"/>
        </authorList>
    </citation>
    <scope>IDENTIFICATION</scope>
    <source>
        <tissue evidence="2">Young leaves</tissue>
    </source>
</reference>
<proteinExistence type="predicted"/>
<organism evidence="1 2">
    <name type="scientific">Phoenix dactylifera</name>
    <name type="common">Date palm</name>
    <dbReference type="NCBI Taxonomy" id="42345"/>
    <lineage>
        <taxon>Eukaryota</taxon>
        <taxon>Viridiplantae</taxon>
        <taxon>Streptophyta</taxon>
        <taxon>Embryophyta</taxon>
        <taxon>Tracheophyta</taxon>
        <taxon>Spermatophyta</taxon>
        <taxon>Magnoliopsida</taxon>
        <taxon>Liliopsida</taxon>
        <taxon>Arecaceae</taxon>
        <taxon>Coryphoideae</taxon>
        <taxon>Phoeniceae</taxon>
        <taxon>Phoenix</taxon>
    </lineage>
</organism>
<evidence type="ECO:0000313" key="2">
    <source>
        <dbReference type="RefSeq" id="XP_038978712.1"/>
    </source>
</evidence>
<gene>
    <name evidence="2" type="primary">LOC120109045</name>
</gene>
<dbReference type="RefSeq" id="XP_038978712.1">
    <property type="nucleotide sequence ID" value="XM_039122784.1"/>
</dbReference>